<dbReference type="EMBL" id="VTPC01007547">
    <property type="protein sequence ID" value="KAF2893919.1"/>
    <property type="molecule type" value="Genomic_DNA"/>
</dbReference>
<proteinExistence type="predicted"/>
<dbReference type="AlphaFoldDB" id="A0A8K0CUN0"/>
<dbReference type="OrthoDB" id="6782413at2759"/>
<evidence type="ECO:0000313" key="2">
    <source>
        <dbReference type="Proteomes" id="UP000801492"/>
    </source>
</evidence>
<name>A0A8K0CUN0_IGNLU</name>
<gene>
    <name evidence="1" type="ORF">ILUMI_12254</name>
</gene>
<keyword evidence="2" id="KW-1185">Reference proteome</keyword>
<protein>
    <submittedName>
        <fullName evidence="1">Uncharacterized protein</fullName>
    </submittedName>
</protein>
<reference evidence="1" key="1">
    <citation type="submission" date="2019-08" db="EMBL/GenBank/DDBJ databases">
        <title>The genome of the North American firefly Photinus pyralis.</title>
        <authorList>
            <consortium name="Photinus pyralis genome working group"/>
            <person name="Fallon T.R."/>
            <person name="Sander Lower S.E."/>
            <person name="Weng J.-K."/>
        </authorList>
    </citation>
    <scope>NUCLEOTIDE SEQUENCE</scope>
    <source>
        <strain evidence="1">TRF0915ILg1</strain>
        <tissue evidence="1">Whole body</tissue>
    </source>
</reference>
<sequence length="181" mass="20319">MVQNRKGPRNIETFGKEIIKQTVLKVVNKNVPIRKAAVDAILISMPLKQYVDKYRNMSEEKREFLRFVPNYEYDASQTNTERDAMKLGYEIAKRNSLECPLSWGQNEQAGEEWLGCSLSRYPCLSIRKPKATSLGRAISFFLKCISKLLTGAPPGTTSTAIKIAGLMVTFSSISLILSAFC</sequence>
<accession>A0A8K0CUN0</accession>
<comment type="caution">
    <text evidence="1">The sequence shown here is derived from an EMBL/GenBank/DDBJ whole genome shotgun (WGS) entry which is preliminary data.</text>
</comment>
<organism evidence="1 2">
    <name type="scientific">Ignelater luminosus</name>
    <name type="common">Cucubano</name>
    <name type="synonym">Pyrophorus luminosus</name>
    <dbReference type="NCBI Taxonomy" id="2038154"/>
    <lineage>
        <taxon>Eukaryota</taxon>
        <taxon>Metazoa</taxon>
        <taxon>Ecdysozoa</taxon>
        <taxon>Arthropoda</taxon>
        <taxon>Hexapoda</taxon>
        <taxon>Insecta</taxon>
        <taxon>Pterygota</taxon>
        <taxon>Neoptera</taxon>
        <taxon>Endopterygota</taxon>
        <taxon>Coleoptera</taxon>
        <taxon>Polyphaga</taxon>
        <taxon>Elateriformia</taxon>
        <taxon>Elateroidea</taxon>
        <taxon>Elateridae</taxon>
        <taxon>Agrypninae</taxon>
        <taxon>Pyrophorini</taxon>
        <taxon>Ignelater</taxon>
    </lineage>
</organism>
<dbReference type="Proteomes" id="UP000801492">
    <property type="component" value="Unassembled WGS sequence"/>
</dbReference>
<evidence type="ECO:0000313" key="1">
    <source>
        <dbReference type="EMBL" id="KAF2893919.1"/>
    </source>
</evidence>